<sequence>MFEELKNAENKVVGLKQLLRGLAADDVSVVYIADDADRHVKEQILTAIGEKDIHIVNVESMRELGEQCGIDVSAACAAILNN</sequence>
<evidence type="ECO:0000259" key="1">
    <source>
        <dbReference type="Pfam" id="PF01248"/>
    </source>
</evidence>
<protein>
    <submittedName>
        <fullName evidence="2">Ribosomal L7Ae/L30e/S12e/Gadd45 family protein</fullName>
    </submittedName>
</protein>
<accession>A0AAU8AB90</accession>
<dbReference type="Gene3D" id="3.30.1330.30">
    <property type="match status" value="1"/>
</dbReference>
<dbReference type="Pfam" id="PF01248">
    <property type="entry name" value="Ribosomal_L7Ae"/>
    <property type="match status" value="1"/>
</dbReference>
<organism evidence="2">
    <name type="scientific">Christensenella massiliensis</name>
    <dbReference type="NCBI Taxonomy" id="1805714"/>
    <lineage>
        <taxon>Bacteria</taxon>
        <taxon>Bacillati</taxon>
        <taxon>Bacillota</taxon>
        <taxon>Clostridia</taxon>
        <taxon>Christensenellales</taxon>
        <taxon>Christensenellaceae</taxon>
        <taxon>Christensenella</taxon>
    </lineage>
</organism>
<name>A0AAU8AB90_9FIRM</name>
<dbReference type="EMBL" id="CP117826">
    <property type="protein sequence ID" value="XCC63197.1"/>
    <property type="molecule type" value="Genomic_DNA"/>
</dbReference>
<reference evidence="2" key="1">
    <citation type="submission" date="2023-02" db="EMBL/GenBank/DDBJ databases">
        <title>Gut commensal Christensenella minuta modulates host metabolism via a new class of secondary bile acids.</title>
        <authorList>
            <person name="Liu C."/>
        </authorList>
    </citation>
    <scope>NUCLEOTIDE SEQUENCE</scope>
    <source>
        <strain evidence="2">CA70</strain>
    </source>
</reference>
<dbReference type="InterPro" id="IPR004038">
    <property type="entry name" value="Ribosomal_eL8/eL30/eS12/Gad45"/>
</dbReference>
<proteinExistence type="predicted"/>
<dbReference type="RefSeq" id="WP_079546906.1">
    <property type="nucleotide sequence ID" value="NZ_CP117826.1"/>
</dbReference>
<dbReference type="SUPFAM" id="SSF55315">
    <property type="entry name" value="L30e-like"/>
    <property type="match status" value="1"/>
</dbReference>
<dbReference type="InterPro" id="IPR029064">
    <property type="entry name" value="Ribosomal_eL30-like_sf"/>
</dbReference>
<gene>
    <name evidence="2" type="ORF">PUP29_04585</name>
</gene>
<feature type="domain" description="Ribosomal protein eL8/eL30/eS12/Gadd45" evidence="1">
    <location>
        <begin position="6"/>
        <end position="81"/>
    </location>
</feature>
<evidence type="ECO:0000313" key="2">
    <source>
        <dbReference type="EMBL" id="XCC63197.1"/>
    </source>
</evidence>
<dbReference type="AlphaFoldDB" id="A0AAU8AB90"/>